<feature type="region of interest" description="Disordered" evidence="1">
    <location>
        <begin position="37"/>
        <end position="106"/>
    </location>
</feature>
<evidence type="ECO:0000313" key="2">
    <source>
        <dbReference type="EMBL" id="GAA0151806.1"/>
    </source>
</evidence>
<dbReference type="EMBL" id="BAABME010001855">
    <property type="protein sequence ID" value="GAA0151806.1"/>
    <property type="molecule type" value="Genomic_DNA"/>
</dbReference>
<organism evidence="2 3">
    <name type="scientific">Lithospermum erythrorhizon</name>
    <name type="common">Purple gromwell</name>
    <name type="synonym">Lithospermum officinale var. erythrorhizon</name>
    <dbReference type="NCBI Taxonomy" id="34254"/>
    <lineage>
        <taxon>Eukaryota</taxon>
        <taxon>Viridiplantae</taxon>
        <taxon>Streptophyta</taxon>
        <taxon>Embryophyta</taxon>
        <taxon>Tracheophyta</taxon>
        <taxon>Spermatophyta</taxon>
        <taxon>Magnoliopsida</taxon>
        <taxon>eudicotyledons</taxon>
        <taxon>Gunneridae</taxon>
        <taxon>Pentapetalae</taxon>
        <taxon>asterids</taxon>
        <taxon>lamiids</taxon>
        <taxon>Boraginales</taxon>
        <taxon>Boraginaceae</taxon>
        <taxon>Boraginoideae</taxon>
        <taxon>Lithospermeae</taxon>
        <taxon>Lithospermum</taxon>
    </lineage>
</organism>
<reference evidence="2 3" key="1">
    <citation type="submission" date="2024-01" db="EMBL/GenBank/DDBJ databases">
        <title>The complete chloroplast genome sequence of Lithospermum erythrorhizon: insights into the phylogenetic relationship among Boraginaceae species and the maternal lineages of purple gromwells.</title>
        <authorList>
            <person name="Okada T."/>
            <person name="Watanabe K."/>
        </authorList>
    </citation>
    <scope>NUCLEOTIDE SEQUENCE [LARGE SCALE GENOMIC DNA]</scope>
</reference>
<comment type="caution">
    <text evidence="2">The sequence shown here is derived from an EMBL/GenBank/DDBJ whole genome shotgun (WGS) entry which is preliminary data.</text>
</comment>
<evidence type="ECO:0008006" key="4">
    <source>
        <dbReference type="Google" id="ProtNLM"/>
    </source>
</evidence>
<evidence type="ECO:0000313" key="3">
    <source>
        <dbReference type="Proteomes" id="UP001454036"/>
    </source>
</evidence>
<sequence>MDGLQRSEISFRRSGSSGLVWDDKVLSGELTKIATKSEDDKATNTTMKRSRSNGGGKERAAYRAANVEPSADPPSPKVSGCCASVFGKPAKSTQQPPQKTGGRRRK</sequence>
<protein>
    <recommendedName>
        <fullName evidence="4">MAPK kinase substrate protein</fullName>
    </recommendedName>
</protein>
<name>A0AAV3PM55_LITER</name>
<dbReference type="AlphaFoldDB" id="A0AAV3PM55"/>
<proteinExistence type="predicted"/>
<dbReference type="InterPro" id="IPR031421">
    <property type="entry name" value="DUF4666"/>
</dbReference>
<dbReference type="Proteomes" id="UP001454036">
    <property type="component" value="Unassembled WGS sequence"/>
</dbReference>
<keyword evidence="3" id="KW-1185">Reference proteome</keyword>
<gene>
    <name evidence="2" type="ORF">LIER_10444</name>
</gene>
<dbReference type="PANTHER" id="PTHR33730">
    <property type="entry name" value="OS05G0542732 PROTEIN-RELATED"/>
    <property type="match status" value="1"/>
</dbReference>
<dbReference type="PANTHER" id="PTHR33730:SF4">
    <property type="entry name" value="OS05G0542732 PROTEIN"/>
    <property type="match status" value="1"/>
</dbReference>
<evidence type="ECO:0000256" key="1">
    <source>
        <dbReference type="SAM" id="MobiDB-lite"/>
    </source>
</evidence>
<dbReference type="Pfam" id="PF15697">
    <property type="entry name" value="DUF4666"/>
    <property type="match status" value="1"/>
</dbReference>
<accession>A0AAV3PM55</accession>